<dbReference type="EMBL" id="JMHU01000004">
    <property type="protein sequence ID" value="KDA46488.1"/>
    <property type="molecule type" value="Genomic_DNA"/>
</dbReference>
<sequence length="75" mass="8719">MTLERELIERSYYARQEGLQEGELQNAIKNAKRIIELSLQQGLDEDYIINFAHEVTDLSVEELKKIYDETVSVTS</sequence>
<proteinExistence type="predicted"/>
<keyword evidence="2" id="KW-1185">Reference proteome</keyword>
<gene>
    <name evidence="1" type="ORF">Lani381_0508</name>
</gene>
<reference evidence="1 2" key="1">
    <citation type="submission" date="2014-04" db="EMBL/GenBank/DDBJ databases">
        <title>Draft Genome Sequence of Lactobacillus animalis 381-IL-28.</title>
        <authorList>
            <person name="Sturino J.M."/>
            <person name="Rajendran M."/>
            <person name="Altermann E."/>
        </authorList>
    </citation>
    <scope>NUCLEOTIDE SEQUENCE [LARGE SCALE GENOMIC DNA]</scope>
    <source>
        <strain evidence="1 2">381-IL-28</strain>
    </source>
</reference>
<evidence type="ECO:0000313" key="1">
    <source>
        <dbReference type="EMBL" id="KDA46488.1"/>
    </source>
</evidence>
<accession>A0ABR4RQY6</accession>
<dbReference type="RefSeq" id="WP_035447445.1">
    <property type="nucleotide sequence ID" value="NZ_CP195054.1"/>
</dbReference>
<dbReference type="Proteomes" id="UP000027129">
    <property type="component" value="Unassembled WGS sequence"/>
</dbReference>
<organism evidence="1 2">
    <name type="scientific">Ligilactobacillus animalis</name>
    <dbReference type="NCBI Taxonomy" id="1605"/>
    <lineage>
        <taxon>Bacteria</taxon>
        <taxon>Bacillati</taxon>
        <taxon>Bacillota</taxon>
        <taxon>Bacilli</taxon>
        <taxon>Lactobacillales</taxon>
        <taxon>Lactobacillaceae</taxon>
        <taxon>Ligilactobacillus</taxon>
    </lineage>
</organism>
<protein>
    <submittedName>
        <fullName evidence="1">Uncharacterized protein</fullName>
    </submittedName>
</protein>
<evidence type="ECO:0000313" key="2">
    <source>
        <dbReference type="Proteomes" id="UP000027129"/>
    </source>
</evidence>
<name>A0ABR4RQY6_9LACO</name>
<comment type="caution">
    <text evidence="1">The sequence shown here is derived from an EMBL/GenBank/DDBJ whole genome shotgun (WGS) entry which is preliminary data.</text>
</comment>